<comment type="caution">
    <text evidence="2">The sequence shown here is derived from an EMBL/GenBank/DDBJ whole genome shotgun (WGS) entry which is preliminary data.</text>
</comment>
<reference evidence="2" key="1">
    <citation type="submission" date="2021-01" db="EMBL/GenBank/DDBJ databases">
        <title>Modified the classification status of verrucomicrobia.</title>
        <authorList>
            <person name="Feng X."/>
        </authorList>
    </citation>
    <scope>NUCLEOTIDE SEQUENCE</scope>
    <source>
        <strain evidence="2">_KCTC 22039</strain>
    </source>
</reference>
<keyword evidence="3" id="KW-1185">Reference proteome</keyword>
<keyword evidence="1" id="KW-0812">Transmembrane</keyword>
<name>A0A8J7MC42_9BACT</name>
<dbReference type="RefSeq" id="WP_200310318.1">
    <property type="nucleotide sequence ID" value="NZ_JAENIM010000021.1"/>
</dbReference>
<evidence type="ECO:0000313" key="3">
    <source>
        <dbReference type="Proteomes" id="UP000624703"/>
    </source>
</evidence>
<evidence type="ECO:0000313" key="2">
    <source>
        <dbReference type="EMBL" id="MBK1790281.1"/>
    </source>
</evidence>
<feature type="transmembrane region" description="Helical" evidence="1">
    <location>
        <begin position="29"/>
        <end position="49"/>
    </location>
</feature>
<sequence length="88" mass="10339">MAKKRASWVQVCMGLSKTILHTRELRRKILFQLLIFLLIIVVLGAWPLAGFLGKHVWLFVIWWFGCVFYTLLVILLAIYDMLMVMKGR</sequence>
<feature type="transmembrane region" description="Helical" evidence="1">
    <location>
        <begin position="55"/>
        <end position="79"/>
    </location>
</feature>
<protein>
    <submittedName>
        <fullName evidence="2">Uncharacterized protein</fullName>
    </submittedName>
</protein>
<dbReference type="EMBL" id="JAENIM010000021">
    <property type="protein sequence ID" value="MBK1790281.1"/>
    <property type="molecule type" value="Genomic_DNA"/>
</dbReference>
<dbReference type="Proteomes" id="UP000624703">
    <property type="component" value="Unassembled WGS sequence"/>
</dbReference>
<accession>A0A8J7MC42</accession>
<keyword evidence="1" id="KW-0472">Membrane</keyword>
<keyword evidence="1" id="KW-1133">Transmembrane helix</keyword>
<proteinExistence type="predicted"/>
<evidence type="ECO:0000256" key="1">
    <source>
        <dbReference type="SAM" id="Phobius"/>
    </source>
</evidence>
<organism evidence="2 3">
    <name type="scientific">Persicirhabdus sediminis</name>
    <dbReference type="NCBI Taxonomy" id="454144"/>
    <lineage>
        <taxon>Bacteria</taxon>
        <taxon>Pseudomonadati</taxon>
        <taxon>Verrucomicrobiota</taxon>
        <taxon>Verrucomicrobiia</taxon>
        <taxon>Verrucomicrobiales</taxon>
        <taxon>Verrucomicrobiaceae</taxon>
        <taxon>Persicirhabdus</taxon>
    </lineage>
</organism>
<gene>
    <name evidence="2" type="ORF">JIN82_03815</name>
</gene>
<dbReference type="AlphaFoldDB" id="A0A8J7MC42"/>